<feature type="compositionally biased region" description="Basic residues" evidence="6">
    <location>
        <begin position="308"/>
        <end position="317"/>
    </location>
</feature>
<feature type="compositionally biased region" description="Gly residues" evidence="6">
    <location>
        <begin position="282"/>
        <end position="291"/>
    </location>
</feature>
<feature type="transmembrane region" description="Helical" evidence="7">
    <location>
        <begin position="621"/>
        <end position="641"/>
    </location>
</feature>
<dbReference type="InterPro" id="IPR052027">
    <property type="entry name" value="PspC"/>
</dbReference>
<feature type="compositionally biased region" description="Basic and acidic residues" evidence="6">
    <location>
        <begin position="250"/>
        <end position="275"/>
    </location>
</feature>
<dbReference type="Proteomes" id="UP000282515">
    <property type="component" value="Unassembled WGS sequence"/>
</dbReference>
<accession>A0A3L8PHI0</accession>
<comment type="caution">
    <text evidence="9">The sequence shown here is derived from an EMBL/GenBank/DDBJ whole genome shotgun (WGS) entry which is preliminary data.</text>
</comment>
<feature type="region of interest" description="Disordered" evidence="6">
    <location>
        <begin position="84"/>
        <end position="366"/>
    </location>
</feature>
<dbReference type="EMBL" id="RDBF01000016">
    <property type="protein sequence ID" value="RLV54611.1"/>
    <property type="molecule type" value="Genomic_DNA"/>
</dbReference>
<organism evidence="9 10">
    <name type="scientific">Aeromicrobium phragmitis</name>
    <dbReference type="NCBI Taxonomy" id="2478914"/>
    <lineage>
        <taxon>Bacteria</taxon>
        <taxon>Bacillati</taxon>
        <taxon>Actinomycetota</taxon>
        <taxon>Actinomycetes</taxon>
        <taxon>Propionibacteriales</taxon>
        <taxon>Nocardioidaceae</taxon>
        <taxon>Aeromicrobium</taxon>
    </lineage>
</organism>
<feature type="compositionally biased region" description="Basic and acidic residues" evidence="6">
    <location>
        <begin position="91"/>
        <end position="114"/>
    </location>
</feature>
<evidence type="ECO:0000256" key="3">
    <source>
        <dbReference type="ARBA" id="ARBA00022692"/>
    </source>
</evidence>
<evidence type="ECO:0000259" key="8">
    <source>
        <dbReference type="Pfam" id="PF04024"/>
    </source>
</evidence>
<proteinExistence type="predicted"/>
<feature type="transmembrane region" description="Helical" evidence="7">
    <location>
        <begin position="395"/>
        <end position="418"/>
    </location>
</feature>
<feature type="transmembrane region" description="Helical" evidence="7">
    <location>
        <begin position="471"/>
        <end position="490"/>
    </location>
</feature>
<dbReference type="Pfam" id="PF04024">
    <property type="entry name" value="PspC"/>
    <property type="match status" value="1"/>
</dbReference>
<evidence type="ECO:0000256" key="6">
    <source>
        <dbReference type="SAM" id="MobiDB-lite"/>
    </source>
</evidence>
<reference evidence="9 10" key="1">
    <citation type="submission" date="2018-10" db="EMBL/GenBank/DDBJ databases">
        <title>Aeromicrobium sp. 9W16Y-2 whole genome shotgun sequence.</title>
        <authorList>
            <person name="Li F."/>
        </authorList>
    </citation>
    <scope>NUCLEOTIDE SEQUENCE [LARGE SCALE GENOMIC DNA]</scope>
    <source>
        <strain evidence="9 10">9W16Y-2</strain>
    </source>
</reference>
<feature type="compositionally biased region" description="Low complexity" evidence="6">
    <location>
        <begin position="342"/>
        <end position="354"/>
    </location>
</feature>
<evidence type="ECO:0000256" key="7">
    <source>
        <dbReference type="SAM" id="Phobius"/>
    </source>
</evidence>
<feature type="compositionally biased region" description="Basic and acidic residues" evidence="6">
    <location>
        <begin position="121"/>
        <end position="138"/>
    </location>
</feature>
<keyword evidence="3 7" id="KW-0812">Transmembrane</keyword>
<feature type="transmembrane region" description="Helical" evidence="7">
    <location>
        <begin position="569"/>
        <end position="589"/>
    </location>
</feature>
<evidence type="ECO:0000256" key="1">
    <source>
        <dbReference type="ARBA" id="ARBA00004162"/>
    </source>
</evidence>
<evidence type="ECO:0000256" key="5">
    <source>
        <dbReference type="ARBA" id="ARBA00023136"/>
    </source>
</evidence>
<feature type="transmembrane region" description="Helical" evidence="7">
    <location>
        <begin position="444"/>
        <end position="465"/>
    </location>
</feature>
<dbReference type="InterPro" id="IPR007168">
    <property type="entry name" value="Phageshock_PspC_N"/>
</dbReference>
<feature type="domain" description="Phage shock protein PspC N-terminal" evidence="8">
    <location>
        <begin position="367"/>
        <end position="421"/>
    </location>
</feature>
<sequence length="759" mass="81562">MRGLDVGSLGAEPRHQGGARRTVVAVEPVAELTLLAPCERRDRGRVLSVLLQQGERLEHRVVQVGGDVGSLLRANPLPALLAEVVPQPGDPRTEDERDPDHRHCDGRHEVERRAPAAPFGDDEHGRETHEREPGRDPSDVTGAGGLPQPRVPRRVVELAPHERDADDAHEDGHEQMRRGSTSHDRQQGEDTESDRPDGDRLRDLATAEAVSAAHTGPGRRLDAGGVIGCGERQETPQQQIGQDAGAVEPGGHDEADPHPEHRDPEMVREARRDTADDTAVGRPGGSAVGGGRRGHENDRHTRAWTHASRTRPRRTPRRPGESSGEHPMVRRRFGDEDGTMNDQQQTTGQPGGDPASPRRFQDFGSVRRPRDDRMIAGVSTAVGRWWNIDPVIVRIGFVVLTFIGLSGVILYAAAWLLLPEEGKDRSVVGETFGLGDNDEQVRTIGLIVAAALAGAAALGDSAWGFNGWGWAVVWITIWVGLPIAFVYWLVKGRHDARAQVPPPPTPPAGPAAPGSDPTPAKEDDTVSIDQTLPVRYEPPAGPPPGEGPGEPTGAAPPPPQAPRRGWSPALFLGTISLTFIAWGALWIWSLQTEPVAASVYVFVGLVITALGLLVGSVVGDAGLLIPVGLVLTVALAVTSALPSARAGDYRFVPVNAEQATRTLETGAGQVTYDLTQIRDLDDLAGESVRIEHGAGVVRVIVPRELDVDVDAQVRWGGQVMVFDRRDEGWDARIAFPADGDEPFDIQITSTVGVIEVIRS</sequence>
<evidence type="ECO:0000256" key="4">
    <source>
        <dbReference type="ARBA" id="ARBA00022989"/>
    </source>
</evidence>
<evidence type="ECO:0000256" key="2">
    <source>
        <dbReference type="ARBA" id="ARBA00022475"/>
    </source>
</evidence>
<feature type="transmembrane region" description="Helical" evidence="7">
    <location>
        <begin position="595"/>
        <end position="614"/>
    </location>
</feature>
<dbReference type="GO" id="GO:0005886">
    <property type="term" value="C:plasma membrane"/>
    <property type="evidence" value="ECO:0007669"/>
    <property type="project" value="UniProtKB-SubCell"/>
</dbReference>
<feature type="region of interest" description="Disordered" evidence="6">
    <location>
        <begin position="1"/>
        <end position="20"/>
    </location>
</feature>
<gene>
    <name evidence="9" type="ORF">D9V41_15400</name>
</gene>
<keyword evidence="5 7" id="KW-0472">Membrane</keyword>
<name>A0A3L8PHI0_9ACTN</name>
<dbReference type="AlphaFoldDB" id="A0A3L8PHI0"/>
<feature type="compositionally biased region" description="Basic and acidic residues" evidence="6">
    <location>
        <begin position="154"/>
        <end position="205"/>
    </location>
</feature>
<keyword evidence="2" id="KW-1003">Cell membrane</keyword>
<protein>
    <submittedName>
        <fullName evidence="9">PspC domain-containing protein</fullName>
    </submittedName>
</protein>
<evidence type="ECO:0000313" key="10">
    <source>
        <dbReference type="Proteomes" id="UP000282515"/>
    </source>
</evidence>
<keyword evidence="4 7" id="KW-1133">Transmembrane helix</keyword>
<feature type="compositionally biased region" description="Basic and acidic residues" evidence="6">
    <location>
        <begin position="318"/>
        <end position="335"/>
    </location>
</feature>
<comment type="subcellular location">
    <subcellularLocation>
        <location evidence="1">Cell membrane</location>
        <topology evidence="1">Single-pass membrane protein</topology>
    </subcellularLocation>
</comment>
<dbReference type="PANTHER" id="PTHR33885">
    <property type="entry name" value="PHAGE SHOCK PROTEIN C"/>
    <property type="match status" value="1"/>
</dbReference>
<feature type="region of interest" description="Disordered" evidence="6">
    <location>
        <begin position="498"/>
        <end position="561"/>
    </location>
</feature>
<keyword evidence="10" id="KW-1185">Reference proteome</keyword>
<evidence type="ECO:0000313" key="9">
    <source>
        <dbReference type="EMBL" id="RLV54611.1"/>
    </source>
</evidence>
<dbReference type="PANTHER" id="PTHR33885:SF3">
    <property type="entry name" value="PHAGE SHOCK PROTEIN C"/>
    <property type="match status" value="1"/>
</dbReference>
<feature type="compositionally biased region" description="Pro residues" evidence="6">
    <location>
        <begin position="500"/>
        <end position="510"/>
    </location>
</feature>